<keyword evidence="5 7" id="KW-0906">Nuclear pore complex</keyword>
<dbReference type="GO" id="GO:0017056">
    <property type="term" value="F:structural constituent of nuclear pore"/>
    <property type="evidence" value="ECO:0007669"/>
    <property type="project" value="UniProtKB-UniRule"/>
</dbReference>
<dbReference type="GO" id="GO:0031080">
    <property type="term" value="C:nuclear pore outer ring"/>
    <property type="evidence" value="ECO:0007669"/>
    <property type="project" value="TreeGrafter"/>
</dbReference>
<dbReference type="InterPro" id="IPR007252">
    <property type="entry name" value="Nup84/Nup107"/>
</dbReference>
<dbReference type="Gene3D" id="1.10.3450.20">
    <property type="match status" value="1"/>
</dbReference>
<dbReference type="GO" id="GO:0000973">
    <property type="term" value="P:post-transcriptional tethering of RNA polymerase II gene DNA at nuclear periphery"/>
    <property type="evidence" value="ECO:0007669"/>
    <property type="project" value="TreeGrafter"/>
</dbReference>
<organism evidence="9 10">
    <name type="scientific">Sarocladium strictum</name>
    <name type="common">Black bundle disease fungus</name>
    <name type="synonym">Acremonium strictum</name>
    <dbReference type="NCBI Taxonomy" id="5046"/>
    <lineage>
        <taxon>Eukaryota</taxon>
        <taxon>Fungi</taxon>
        <taxon>Dikarya</taxon>
        <taxon>Ascomycota</taxon>
        <taxon>Pezizomycotina</taxon>
        <taxon>Sordariomycetes</taxon>
        <taxon>Hypocreomycetidae</taxon>
        <taxon>Hypocreales</taxon>
        <taxon>Sarocladiaceae</taxon>
        <taxon>Sarocladium</taxon>
    </lineage>
</organism>
<keyword evidence="3" id="KW-0653">Protein transport</keyword>
<evidence type="ECO:0000256" key="7">
    <source>
        <dbReference type="RuleBase" id="RU365072"/>
    </source>
</evidence>
<comment type="subcellular location">
    <subcellularLocation>
        <location evidence="7">Nucleus</location>
        <location evidence="7">Nuclear pore complex</location>
    </subcellularLocation>
    <subcellularLocation>
        <location evidence="7">Nucleus membrane</location>
    </subcellularLocation>
</comment>
<dbReference type="Pfam" id="PF04121">
    <property type="entry name" value="Nup84_Nup100"/>
    <property type="match status" value="1"/>
</dbReference>
<sequence>MNVDLDDALPLSAVESGPEVEEFANALDDCLSPLLKPAEKRRRLLELPQKYYDNALRRLAQHDPRRARLSYDEMDVEGDDVDFVNDIEERDIESKKLEKEVQTWDLFRRLLPLRYTDQKSNTSSLRPSMSAQSKPRDLLHDFLESDTVAQERRAVIQWLQSNAASRPDIDDLVRDLQQNADRGDIIAHGWLHTRSSIKLRKSVTSWSGLLDKQSPNVADSHSTNKGDPLVTQLDPDATTRQNRKLQPQDEFFERAIWLGCFEHLRRGSSLKTIRDWCAERTEMWRAISMSAMLLSVDDKEPVPDTDARSLALWRRMCYGLARQGGTDDYERAVYGVLSGDVPSVEKVSKSWDDQLFAKYNSLLRTQFDQYLLSRCPAEVASDLTRTFSTFDAAQFHSDKDASAQLISSLATHPEFGKEAREPSKALQAAFIANELRKYLYDQGRAISETADADQQMIFASPTRSQSAVNLESFFRSNDLDGLRVVAHVYLLVTLLDSMDGKQDGSEATSADDVQGNTLAGYTTFLRRANLKELIPLYCSVLERPRCYEVLVSNLILETDHESRRNQLRLMKKVSIDIAEFVRFQASIYFKGLGQAKPQGIRKRNLSILDDKPSSARAGKGIKADFFGSDEDEVEDLHQYMARSLEWMMLIDETWPDVFAYGAQAYKFFLGNMHLTAARHLLERVTTTDIIKAMGLTMEEVDDYMFTDVNFWAGQLADHGIVSVSPQKVMLDARNFRELESLVRVLDNLETIGSLVELSAEAPASNREYWAKMGAEVKATKDSVQPLLSEWLLTGIAAGDKELLRLRQTYLTETILAYVSALHFAGTTLSRDYHLECMELASTIAEGESDLAASFLEAGRMRELVEAFAACSKALAVATGGAGRSAGVSNKKLREMGWSRDLWSVKS</sequence>
<evidence type="ECO:0000256" key="2">
    <source>
        <dbReference type="ARBA" id="ARBA00022816"/>
    </source>
</evidence>
<comment type="function">
    <text evidence="7">Functions as a component of the nuclear pore complex (NPC).</text>
</comment>
<dbReference type="GO" id="GO:0031965">
    <property type="term" value="C:nuclear membrane"/>
    <property type="evidence" value="ECO:0007669"/>
    <property type="project" value="UniProtKB-SubCell"/>
</dbReference>
<evidence type="ECO:0000313" key="10">
    <source>
        <dbReference type="Proteomes" id="UP001175261"/>
    </source>
</evidence>
<reference evidence="9" key="1">
    <citation type="submission" date="2022-10" db="EMBL/GenBank/DDBJ databases">
        <title>Determination and structural analysis of whole genome sequence of Sarocladium strictum F4-1.</title>
        <authorList>
            <person name="Hu L."/>
            <person name="Jiang Y."/>
        </authorList>
    </citation>
    <scope>NUCLEOTIDE SEQUENCE</scope>
    <source>
        <strain evidence="9">F4-1</strain>
    </source>
</reference>
<dbReference type="Proteomes" id="UP001175261">
    <property type="component" value="Unassembled WGS sequence"/>
</dbReference>
<keyword evidence="6 7" id="KW-0539">Nucleus</keyword>
<evidence type="ECO:0000256" key="3">
    <source>
        <dbReference type="ARBA" id="ARBA00022927"/>
    </source>
</evidence>
<proteinExistence type="inferred from homology"/>
<dbReference type="PANTHER" id="PTHR13003:SF2">
    <property type="entry name" value="NUCLEAR PORE COMPLEX PROTEIN NUP107"/>
    <property type="match status" value="1"/>
</dbReference>
<dbReference type="EMBL" id="JAPDFR010000009">
    <property type="protein sequence ID" value="KAK0383311.1"/>
    <property type="molecule type" value="Genomic_DNA"/>
</dbReference>
<feature type="region of interest" description="Disordered" evidence="8">
    <location>
        <begin position="212"/>
        <end position="240"/>
    </location>
</feature>
<keyword evidence="7" id="KW-0472">Membrane</keyword>
<dbReference type="GO" id="GO:0006406">
    <property type="term" value="P:mRNA export from nucleus"/>
    <property type="evidence" value="ECO:0007669"/>
    <property type="project" value="TreeGrafter"/>
</dbReference>
<keyword evidence="2" id="KW-0509">mRNA transport</keyword>
<evidence type="ECO:0000256" key="8">
    <source>
        <dbReference type="SAM" id="MobiDB-lite"/>
    </source>
</evidence>
<gene>
    <name evidence="9" type="ORF">NLU13_9224</name>
</gene>
<comment type="subunit">
    <text evidence="7">Part of the nuclear pore complex (NPC).</text>
</comment>
<evidence type="ECO:0000256" key="6">
    <source>
        <dbReference type="ARBA" id="ARBA00023242"/>
    </source>
</evidence>
<dbReference type="Gene3D" id="1.20.190.50">
    <property type="match status" value="1"/>
</dbReference>
<comment type="caution">
    <text evidence="9">The sequence shown here is derived from an EMBL/GenBank/DDBJ whole genome shotgun (WGS) entry which is preliminary data.</text>
</comment>
<keyword evidence="4 7" id="KW-0811">Translocation</keyword>
<dbReference type="AlphaFoldDB" id="A0AA39L3N5"/>
<feature type="compositionally biased region" description="Polar residues" evidence="8">
    <location>
        <begin position="212"/>
        <end position="225"/>
    </location>
</feature>
<evidence type="ECO:0000256" key="5">
    <source>
        <dbReference type="ARBA" id="ARBA00023132"/>
    </source>
</evidence>
<keyword evidence="10" id="KW-1185">Reference proteome</keyword>
<keyword evidence="1 7" id="KW-0813">Transport</keyword>
<accession>A0AA39L3N5</accession>
<dbReference type="GO" id="GO:0006606">
    <property type="term" value="P:protein import into nucleus"/>
    <property type="evidence" value="ECO:0007669"/>
    <property type="project" value="TreeGrafter"/>
</dbReference>
<comment type="similarity">
    <text evidence="7">Belongs to the nucleoporin Nup84/Nup107 family.</text>
</comment>
<evidence type="ECO:0000256" key="4">
    <source>
        <dbReference type="ARBA" id="ARBA00023010"/>
    </source>
</evidence>
<protein>
    <recommendedName>
        <fullName evidence="7">Nuclear pore complex protein</fullName>
    </recommendedName>
</protein>
<evidence type="ECO:0000313" key="9">
    <source>
        <dbReference type="EMBL" id="KAK0383311.1"/>
    </source>
</evidence>
<dbReference type="PANTHER" id="PTHR13003">
    <property type="entry name" value="NUP107-RELATED"/>
    <property type="match status" value="1"/>
</dbReference>
<evidence type="ECO:0000256" key="1">
    <source>
        <dbReference type="ARBA" id="ARBA00022448"/>
    </source>
</evidence>
<name>A0AA39L3N5_SARSR</name>